<evidence type="ECO:0000256" key="2">
    <source>
        <dbReference type="ARBA" id="ARBA00023134"/>
    </source>
</evidence>
<dbReference type="EMBL" id="BMAO01015628">
    <property type="protein sequence ID" value="GFR03175.1"/>
    <property type="molecule type" value="Genomic_DNA"/>
</dbReference>
<name>A0A8X6LB25_TRICU</name>
<dbReference type="AlphaFoldDB" id="A0A8X6LB25"/>
<dbReference type="InterPro" id="IPR050227">
    <property type="entry name" value="Rab"/>
</dbReference>
<dbReference type="SUPFAM" id="SSF52540">
    <property type="entry name" value="P-loop containing nucleoside triphosphate hydrolases"/>
    <property type="match status" value="1"/>
</dbReference>
<dbReference type="OrthoDB" id="5239715at2759"/>
<proteinExistence type="predicted"/>
<keyword evidence="1" id="KW-0547">Nucleotide-binding</keyword>
<dbReference type="GO" id="GO:0003924">
    <property type="term" value="F:GTPase activity"/>
    <property type="evidence" value="ECO:0007669"/>
    <property type="project" value="InterPro"/>
</dbReference>
<dbReference type="GO" id="GO:0005525">
    <property type="term" value="F:GTP binding"/>
    <property type="evidence" value="ECO:0007669"/>
    <property type="project" value="UniProtKB-KW"/>
</dbReference>
<dbReference type="InterPro" id="IPR027417">
    <property type="entry name" value="P-loop_NTPase"/>
</dbReference>
<dbReference type="Proteomes" id="UP000887116">
    <property type="component" value="Unassembled WGS sequence"/>
</dbReference>
<organism evidence="3 4">
    <name type="scientific">Trichonephila clavata</name>
    <name type="common">Joro spider</name>
    <name type="synonym">Nephila clavata</name>
    <dbReference type="NCBI Taxonomy" id="2740835"/>
    <lineage>
        <taxon>Eukaryota</taxon>
        <taxon>Metazoa</taxon>
        <taxon>Ecdysozoa</taxon>
        <taxon>Arthropoda</taxon>
        <taxon>Chelicerata</taxon>
        <taxon>Arachnida</taxon>
        <taxon>Araneae</taxon>
        <taxon>Araneomorphae</taxon>
        <taxon>Entelegynae</taxon>
        <taxon>Araneoidea</taxon>
        <taxon>Nephilidae</taxon>
        <taxon>Trichonephila</taxon>
    </lineage>
</organism>
<dbReference type="PRINTS" id="PR00449">
    <property type="entry name" value="RASTRNSFRMNG"/>
</dbReference>
<dbReference type="Pfam" id="PF00071">
    <property type="entry name" value="Ras"/>
    <property type="match status" value="1"/>
</dbReference>
<dbReference type="PANTHER" id="PTHR47977">
    <property type="entry name" value="RAS-RELATED PROTEIN RAB"/>
    <property type="match status" value="1"/>
</dbReference>
<evidence type="ECO:0000256" key="1">
    <source>
        <dbReference type="ARBA" id="ARBA00022741"/>
    </source>
</evidence>
<dbReference type="FunFam" id="3.40.50.300:FF:001447">
    <property type="entry name" value="Ras-related protein Rab-1B"/>
    <property type="match status" value="1"/>
</dbReference>
<accession>A0A8X6LB25</accession>
<protein>
    <submittedName>
        <fullName evidence="3">Ras-related protein Rab-13</fullName>
    </submittedName>
</protein>
<dbReference type="SMART" id="SM00175">
    <property type="entry name" value="RAB"/>
    <property type="match status" value="1"/>
</dbReference>
<keyword evidence="2" id="KW-0342">GTP-binding</keyword>
<keyword evidence="4" id="KW-1185">Reference proteome</keyword>
<comment type="caution">
    <text evidence="3">The sequence shown here is derived from an EMBL/GenBank/DDBJ whole genome shotgun (WGS) entry which is preliminary data.</text>
</comment>
<evidence type="ECO:0000313" key="4">
    <source>
        <dbReference type="Proteomes" id="UP000887116"/>
    </source>
</evidence>
<dbReference type="Gene3D" id="3.40.50.300">
    <property type="entry name" value="P-loop containing nucleotide triphosphate hydrolases"/>
    <property type="match status" value="1"/>
</dbReference>
<sequence length="108" mass="12414">MAVEEFKVILVGESGVGKTSFVIRFADSRFQNVYESTVGVDCKKFKSLLMKLQLFCKYGHSRTREIFRSADGAIIVYDVTKKETFDEVPWWIKETKQHLTGIPIFLGE</sequence>
<gene>
    <name evidence="3" type="primary">Rab13</name>
    <name evidence="3" type="ORF">TNCT_230641</name>
</gene>
<dbReference type="PROSITE" id="PS51419">
    <property type="entry name" value="RAB"/>
    <property type="match status" value="1"/>
</dbReference>
<evidence type="ECO:0000313" key="3">
    <source>
        <dbReference type="EMBL" id="GFR03175.1"/>
    </source>
</evidence>
<dbReference type="InterPro" id="IPR001806">
    <property type="entry name" value="Small_GTPase"/>
</dbReference>
<reference evidence="3" key="1">
    <citation type="submission" date="2020-07" db="EMBL/GenBank/DDBJ databases">
        <title>Multicomponent nature underlies the extraordinary mechanical properties of spider dragline silk.</title>
        <authorList>
            <person name="Kono N."/>
            <person name="Nakamura H."/>
            <person name="Mori M."/>
            <person name="Yoshida Y."/>
            <person name="Ohtoshi R."/>
            <person name="Malay A.D."/>
            <person name="Moran D.A.P."/>
            <person name="Tomita M."/>
            <person name="Numata K."/>
            <person name="Arakawa K."/>
        </authorList>
    </citation>
    <scope>NUCLEOTIDE SEQUENCE</scope>
</reference>
<dbReference type="CDD" id="cd00154">
    <property type="entry name" value="Rab"/>
    <property type="match status" value="1"/>
</dbReference>